<name>A0AAN6S5U3_9PEZI</name>
<protein>
    <submittedName>
        <fullName evidence="2">Heterokaryon incompatibility protein-domain-containing protein</fullName>
    </submittedName>
</protein>
<dbReference type="AlphaFoldDB" id="A0AAN6S5U3"/>
<evidence type="ECO:0000259" key="1">
    <source>
        <dbReference type="Pfam" id="PF06985"/>
    </source>
</evidence>
<organism evidence="2 3">
    <name type="scientific">Diplogelasinospora grovesii</name>
    <dbReference type="NCBI Taxonomy" id="303347"/>
    <lineage>
        <taxon>Eukaryota</taxon>
        <taxon>Fungi</taxon>
        <taxon>Dikarya</taxon>
        <taxon>Ascomycota</taxon>
        <taxon>Pezizomycotina</taxon>
        <taxon>Sordariomycetes</taxon>
        <taxon>Sordariomycetidae</taxon>
        <taxon>Sordariales</taxon>
        <taxon>Diplogelasinosporaceae</taxon>
        <taxon>Diplogelasinospora</taxon>
    </lineage>
</organism>
<evidence type="ECO:0000313" key="2">
    <source>
        <dbReference type="EMBL" id="KAK3941118.1"/>
    </source>
</evidence>
<dbReference type="PANTHER" id="PTHR33112:SF16">
    <property type="entry name" value="HETEROKARYON INCOMPATIBILITY DOMAIN-CONTAINING PROTEIN"/>
    <property type="match status" value="1"/>
</dbReference>
<feature type="domain" description="Heterokaryon incompatibility" evidence="1">
    <location>
        <begin position="212"/>
        <end position="360"/>
    </location>
</feature>
<keyword evidence="3" id="KW-1185">Reference proteome</keyword>
<evidence type="ECO:0000313" key="3">
    <source>
        <dbReference type="Proteomes" id="UP001303473"/>
    </source>
</evidence>
<sequence>MEAVERLEPARAKGPLSQRFQNLRCCQKCNAMTETLDGLRALLSKTGYEHFNSYEIQETAALGCALCMTLKADWDALDENMARKPIRIFAGPPSTGSGILTDSIEGIQLRYLVAHIPYILLPRRSDVEEDLLQKAFCLRTLDDDPASECVPGRPESKQLRPSVVAKIKKWLDDCMTEHPFDPPELPRRVLDLGTDDSSIRLHQSQTGERARYAALNYCWGSGTQHLTTTTSNLGDHLLALPGRLPQTISDAIEVCRKIGIRYLWVDALCIIQDDDGDKLDQIANMRSIFKESTLTIVAASAGKATDGFLTNEKQCLKPIAQLPIFVNESTSGTVYLGSDKRGHPYLDAEPLFERGWAFQELLLSPRIILFDSYQVSLKTVGSDFRPVVETLYDLVGKTLARRMDEWSESDRKEHQAQIWRIIIEQYSTKDLTFFEDRLPALAGIAADLAKVWNDVYIAGFWGKTIVQYLGWHRSRMREGPDFGGIDVTKRHGVPSWSWVSVPYGVDFAEPLTPDAELVSHDVKLISPRSPFGQVKSGRITLEARVLEVSDLPQTPCLPLPVLIPGYITLDFDDPDPNLDHYRLVYLGSLSFYQCIFMGVEKSGSGNYCRPSRPQPRKKNPNGKEVYLAFAISVVLPVDASQCPRRPPKLVVARHRVDHVGAVVCAGQVGGAFWERPLTECRGTKPEGYNCKRQLHHHHQEER</sequence>
<dbReference type="InterPro" id="IPR010730">
    <property type="entry name" value="HET"/>
</dbReference>
<accession>A0AAN6S5U3</accession>
<reference evidence="3" key="1">
    <citation type="journal article" date="2023" name="Mol. Phylogenet. Evol.">
        <title>Genome-scale phylogeny and comparative genomics of the fungal order Sordariales.</title>
        <authorList>
            <person name="Hensen N."/>
            <person name="Bonometti L."/>
            <person name="Westerberg I."/>
            <person name="Brannstrom I.O."/>
            <person name="Guillou S."/>
            <person name="Cros-Aarteil S."/>
            <person name="Calhoun S."/>
            <person name="Haridas S."/>
            <person name="Kuo A."/>
            <person name="Mondo S."/>
            <person name="Pangilinan J."/>
            <person name="Riley R."/>
            <person name="LaButti K."/>
            <person name="Andreopoulos B."/>
            <person name="Lipzen A."/>
            <person name="Chen C."/>
            <person name="Yan M."/>
            <person name="Daum C."/>
            <person name="Ng V."/>
            <person name="Clum A."/>
            <person name="Steindorff A."/>
            <person name="Ohm R.A."/>
            <person name="Martin F."/>
            <person name="Silar P."/>
            <person name="Natvig D.O."/>
            <person name="Lalanne C."/>
            <person name="Gautier V."/>
            <person name="Ament-Velasquez S.L."/>
            <person name="Kruys A."/>
            <person name="Hutchinson M.I."/>
            <person name="Powell A.J."/>
            <person name="Barry K."/>
            <person name="Miller A.N."/>
            <person name="Grigoriev I.V."/>
            <person name="Debuchy R."/>
            <person name="Gladieux P."/>
            <person name="Hiltunen Thoren M."/>
            <person name="Johannesson H."/>
        </authorList>
    </citation>
    <scope>NUCLEOTIDE SEQUENCE [LARGE SCALE GENOMIC DNA]</scope>
    <source>
        <strain evidence="3">CBS 340.73</strain>
    </source>
</reference>
<dbReference type="Pfam" id="PF06985">
    <property type="entry name" value="HET"/>
    <property type="match status" value="1"/>
</dbReference>
<dbReference type="PANTHER" id="PTHR33112">
    <property type="entry name" value="DOMAIN PROTEIN, PUTATIVE-RELATED"/>
    <property type="match status" value="1"/>
</dbReference>
<dbReference type="Proteomes" id="UP001303473">
    <property type="component" value="Unassembled WGS sequence"/>
</dbReference>
<dbReference type="EMBL" id="MU853787">
    <property type="protein sequence ID" value="KAK3941118.1"/>
    <property type="molecule type" value="Genomic_DNA"/>
</dbReference>
<comment type="caution">
    <text evidence="2">The sequence shown here is derived from an EMBL/GenBank/DDBJ whole genome shotgun (WGS) entry which is preliminary data.</text>
</comment>
<proteinExistence type="predicted"/>
<gene>
    <name evidence="2" type="ORF">QBC46DRAFT_458571</name>
</gene>